<dbReference type="AlphaFoldDB" id="A0A8H7PFB1"/>
<evidence type="ECO:0000313" key="12">
    <source>
        <dbReference type="Proteomes" id="UP000612746"/>
    </source>
</evidence>
<dbReference type="InterPro" id="IPR050561">
    <property type="entry name" value="PTP"/>
</dbReference>
<comment type="caution">
    <text evidence="11">The sequence shown here is derived from an EMBL/GenBank/DDBJ whole genome shotgun (WGS) entry which is preliminary data.</text>
</comment>
<evidence type="ECO:0000313" key="11">
    <source>
        <dbReference type="EMBL" id="KAG2172609.1"/>
    </source>
</evidence>
<dbReference type="EMBL" id="JAEPRA010000022">
    <property type="protein sequence ID" value="KAG2172609.1"/>
    <property type="molecule type" value="Genomic_DNA"/>
</dbReference>
<reference evidence="11" key="1">
    <citation type="submission" date="2020-12" db="EMBL/GenBank/DDBJ databases">
        <title>Metabolic potential, ecology and presence of endohyphal bacteria is reflected in genomic diversity of Mucoromycotina.</title>
        <authorList>
            <person name="Muszewska A."/>
            <person name="Okrasinska A."/>
            <person name="Steczkiewicz K."/>
            <person name="Drgas O."/>
            <person name="Orlowska M."/>
            <person name="Perlinska-Lenart U."/>
            <person name="Aleksandrzak-Piekarczyk T."/>
            <person name="Szatraj K."/>
            <person name="Zielenkiewicz U."/>
            <person name="Pilsyk S."/>
            <person name="Malc E."/>
            <person name="Mieczkowski P."/>
            <person name="Kruszewska J.S."/>
            <person name="Biernat P."/>
            <person name="Pawlowska J."/>
        </authorList>
    </citation>
    <scope>NUCLEOTIDE SEQUENCE</scope>
    <source>
        <strain evidence="11">WA0000051536</strain>
    </source>
</reference>
<keyword evidence="8" id="KW-0636">Prenylation</keyword>
<dbReference type="PANTHER" id="PTHR23339">
    <property type="entry name" value="TYROSINE SPECIFIC PROTEIN PHOSPHATASE AND DUAL SPECIFICITY PROTEIN PHOSPHATASE"/>
    <property type="match status" value="1"/>
</dbReference>
<keyword evidence="5" id="KW-0904">Protein phosphatase</keyword>
<dbReference type="Proteomes" id="UP000612746">
    <property type="component" value="Unassembled WGS sequence"/>
</dbReference>
<dbReference type="GO" id="GO:0004725">
    <property type="term" value="F:protein tyrosine phosphatase activity"/>
    <property type="evidence" value="ECO:0007669"/>
    <property type="project" value="UniProtKB-EC"/>
</dbReference>
<evidence type="ECO:0000256" key="2">
    <source>
        <dbReference type="ARBA" id="ARBA00013064"/>
    </source>
</evidence>
<keyword evidence="6" id="KW-1015">Disulfide bond</keyword>
<evidence type="ECO:0000256" key="3">
    <source>
        <dbReference type="ARBA" id="ARBA00022481"/>
    </source>
</evidence>
<keyword evidence="3" id="KW-0488">Methylation</keyword>
<feature type="domain" description="Tyrosine specific protein phosphatases" evidence="10">
    <location>
        <begin position="88"/>
        <end position="149"/>
    </location>
</feature>
<gene>
    <name evidence="11" type="ORF">INT44_002624</name>
</gene>
<sequence>HQRAYYVSILVRYMYSIIQDRYLIIDCPTEATLPKYLDIFKQQNVTHVVRICDAANTYDAQKLESEGITVHDEIKFQDGGVPDQPAVDKWLQLTNESRDVIGVHCVSGIGRAPVLVTISLIENGMDPLDAIAHVRKYRRGALNKRQIHYIDHYKRRSKRSGFLRSLFR</sequence>
<evidence type="ECO:0000259" key="10">
    <source>
        <dbReference type="PROSITE" id="PS50056"/>
    </source>
</evidence>
<keyword evidence="12" id="KW-1185">Reference proteome</keyword>
<proteinExistence type="inferred from homology"/>
<evidence type="ECO:0000256" key="4">
    <source>
        <dbReference type="ARBA" id="ARBA00022801"/>
    </source>
</evidence>
<evidence type="ECO:0000256" key="7">
    <source>
        <dbReference type="ARBA" id="ARBA00023288"/>
    </source>
</evidence>
<evidence type="ECO:0000256" key="6">
    <source>
        <dbReference type="ARBA" id="ARBA00023157"/>
    </source>
</evidence>
<dbReference type="OrthoDB" id="8048523at2759"/>
<evidence type="ECO:0000256" key="9">
    <source>
        <dbReference type="ARBA" id="ARBA00051722"/>
    </source>
</evidence>
<feature type="non-terminal residue" evidence="11">
    <location>
        <position position="1"/>
    </location>
</feature>
<evidence type="ECO:0000256" key="5">
    <source>
        <dbReference type="ARBA" id="ARBA00022912"/>
    </source>
</evidence>
<keyword evidence="4" id="KW-0378">Hydrolase</keyword>
<comment type="catalytic activity">
    <reaction evidence="9">
        <text>O-phospho-L-tyrosyl-[protein] + H2O = L-tyrosyl-[protein] + phosphate</text>
        <dbReference type="Rhea" id="RHEA:10684"/>
        <dbReference type="Rhea" id="RHEA-COMP:10136"/>
        <dbReference type="Rhea" id="RHEA-COMP:20101"/>
        <dbReference type="ChEBI" id="CHEBI:15377"/>
        <dbReference type="ChEBI" id="CHEBI:43474"/>
        <dbReference type="ChEBI" id="CHEBI:46858"/>
        <dbReference type="ChEBI" id="CHEBI:61978"/>
        <dbReference type="EC" id="3.1.3.48"/>
    </reaction>
</comment>
<dbReference type="SMART" id="SM00404">
    <property type="entry name" value="PTPc_motif"/>
    <property type="match status" value="1"/>
</dbReference>
<dbReference type="PROSITE" id="PS50056">
    <property type="entry name" value="TYR_PHOSPHATASE_2"/>
    <property type="match status" value="1"/>
</dbReference>
<comment type="similarity">
    <text evidence="1">Belongs to the protein-tyrosine phosphatase family.</text>
</comment>
<dbReference type="FunFam" id="3.90.190.10:FF:000086">
    <property type="entry name" value="Protein tyrosine phosphatase-like protein"/>
    <property type="match status" value="1"/>
</dbReference>
<dbReference type="EC" id="3.1.3.48" evidence="2"/>
<dbReference type="InterPro" id="IPR029021">
    <property type="entry name" value="Prot-tyrosine_phosphatase-like"/>
</dbReference>
<name>A0A8H7PFB1_9FUNG</name>
<evidence type="ECO:0000256" key="8">
    <source>
        <dbReference type="ARBA" id="ARBA00023289"/>
    </source>
</evidence>
<accession>A0A8H7PFB1</accession>
<keyword evidence="7" id="KW-0449">Lipoprotein</keyword>
<organism evidence="11 12">
    <name type="scientific">Umbelopsis vinacea</name>
    <dbReference type="NCBI Taxonomy" id="44442"/>
    <lineage>
        <taxon>Eukaryota</taxon>
        <taxon>Fungi</taxon>
        <taxon>Fungi incertae sedis</taxon>
        <taxon>Mucoromycota</taxon>
        <taxon>Mucoromycotina</taxon>
        <taxon>Umbelopsidomycetes</taxon>
        <taxon>Umbelopsidales</taxon>
        <taxon>Umbelopsidaceae</taxon>
        <taxon>Umbelopsis</taxon>
    </lineage>
</organism>
<dbReference type="InterPro" id="IPR000387">
    <property type="entry name" value="Tyr_Pase_dom"/>
</dbReference>
<dbReference type="GO" id="GO:0005737">
    <property type="term" value="C:cytoplasm"/>
    <property type="evidence" value="ECO:0007669"/>
    <property type="project" value="UniProtKB-ARBA"/>
</dbReference>
<dbReference type="InterPro" id="IPR003595">
    <property type="entry name" value="Tyr_Pase_cat"/>
</dbReference>
<dbReference type="SUPFAM" id="SSF52799">
    <property type="entry name" value="(Phosphotyrosine protein) phosphatases II"/>
    <property type="match status" value="1"/>
</dbReference>
<dbReference type="Gene3D" id="3.90.190.10">
    <property type="entry name" value="Protein tyrosine phosphatase superfamily"/>
    <property type="match status" value="1"/>
</dbReference>
<protein>
    <recommendedName>
        <fullName evidence="2">protein-tyrosine-phosphatase</fullName>
        <ecNumber evidence="2">3.1.3.48</ecNumber>
    </recommendedName>
</protein>
<evidence type="ECO:0000256" key="1">
    <source>
        <dbReference type="ARBA" id="ARBA00009580"/>
    </source>
</evidence>